<dbReference type="Proteomes" id="UP001054252">
    <property type="component" value="Unassembled WGS sequence"/>
</dbReference>
<reference evidence="1 2" key="1">
    <citation type="journal article" date="2021" name="Commun. Biol.">
        <title>The genome of Shorea leprosula (Dipterocarpaceae) highlights the ecological relevance of drought in aseasonal tropical rainforests.</title>
        <authorList>
            <person name="Ng K.K.S."/>
            <person name="Kobayashi M.J."/>
            <person name="Fawcett J.A."/>
            <person name="Hatakeyama M."/>
            <person name="Paape T."/>
            <person name="Ng C.H."/>
            <person name="Ang C.C."/>
            <person name="Tnah L.H."/>
            <person name="Lee C.T."/>
            <person name="Nishiyama T."/>
            <person name="Sese J."/>
            <person name="O'Brien M.J."/>
            <person name="Copetti D."/>
            <person name="Mohd Noor M.I."/>
            <person name="Ong R.C."/>
            <person name="Putra M."/>
            <person name="Sireger I.Z."/>
            <person name="Indrioko S."/>
            <person name="Kosugi Y."/>
            <person name="Izuno A."/>
            <person name="Isagi Y."/>
            <person name="Lee S.L."/>
            <person name="Shimizu K.K."/>
        </authorList>
    </citation>
    <scope>NUCLEOTIDE SEQUENCE [LARGE SCALE GENOMIC DNA]</scope>
    <source>
        <strain evidence="1">214</strain>
    </source>
</reference>
<protein>
    <submittedName>
        <fullName evidence="1">Uncharacterized protein</fullName>
    </submittedName>
</protein>
<evidence type="ECO:0000313" key="1">
    <source>
        <dbReference type="EMBL" id="GKV16263.1"/>
    </source>
</evidence>
<gene>
    <name evidence="1" type="ORF">SLEP1_g26931</name>
</gene>
<name>A0AAV5JYF0_9ROSI</name>
<keyword evidence="2" id="KW-1185">Reference proteome</keyword>
<evidence type="ECO:0000313" key="2">
    <source>
        <dbReference type="Proteomes" id="UP001054252"/>
    </source>
</evidence>
<sequence length="162" mass="17728">MRRTRNRTKTELIVKLVRKRELPERDPVIFFFFALFGECTKSLLRTPKSLQCQGRCQSCLCHEAKLFDADDDDDEELGCLEDPSPYNAKGDALIGMMHWLPYGFDEVVVGGVSEPEASGKCVVGKGGPGDVAVARDKVVTRGDVVDADKGEGADCLDGNQST</sequence>
<organism evidence="1 2">
    <name type="scientific">Rubroshorea leprosula</name>
    <dbReference type="NCBI Taxonomy" id="152421"/>
    <lineage>
        <taxon>Eukaryota</taxon>
        <taxon>Viridiplantae</taxon>
        <taxon>Streptophyta</taxon>
        <taxon>Embryophyta</taxon>
        <taxon>Tracheophyta</taxon>
        <taxon>Spermatophyta</taxon>
        <taxon>Magnoliopsida</taxon>
        <taxon>eudicotyledons</taxon>
        <taxon>Gunneridae</taxon>
        <taxon>Pentapetalae</taxon>
        <taxon>rosids</taxon>
        <taxon>malvids</taxon>
        <taxon>Malvales</taxon>
        <taxon>Dipterocarpaceae</taxon>
        <taxon>Rubroshorea</taxon>
    </lineage>
</organism>
<dbReference type="EMBL" id="BPVZ01000045">
    <property type="protein sequence ID" value="GKV16263.1"/>
    <property type="molecule type" value="Genomic_DNA"/>
</dbReference>
<dbReference type="AlphaFoldDB" id="A0AAV5JYF0"/>
<proteinExistence type="predicted"/>
<accession>A0AAV5JYF0</accession>
<comment type="caution">
    <text evidence="1">The sequence shown here is derived from an EMBL/GenBank/DDBJ whole genome shotgun (WGS) entry which is preliminary data.</text>
</comment>